<dbReference type="PIRSF" id="PIRSF021497">
    <property type="entry name" value="Sulphotransferase_Stf0"/>
    <property type="match status" value="1"/>
</dbReference>
<keyword evidence="3" id="KW-1185">Reference proteome</keyword>
<evidence type="ECO:0000313" key="3">
    <source>
        <dbReference type="Proteomes" id="UP000321746"/>
    </source>
</evidence>
<gene>
    <name evidence="2" type="ORF">AOE01nite_28360</name>
</gene>
<accession>A0A511XNT0</accession>
<dbReference type="Proteomes" id="UP000321746">
    <property type="component" value="Unassembled WGS sequence"/>
</dbReference>
<feature type="domain" description="Sulphotransferase Stf0" evidence="1">
    <location>
        <begin position="35"/>
        <end position="248"/>
    </location>
</feature>
<sequence>MSTVWNPHFESLNNKNLETWLAGLPRTVAPKKTIIVASEERSGSEWLCQLMCATGRLGRPSEYLNAPWFRRFVPDYPEDVPAGISVAQRAGTTPNGCFAIKLHPWHFDKLQEARAEGKMTFAEAFPNPCFVRIIRRDILGQAISLSRARQSGSYHAHVEATGRPVFNADEITGCIREIATNRERWELYFARNGLTPLVIEYETLMRAPAKSIRDIARYAKIPLGLFFRKPAKPIEIQRNTESAEWRAAYLKVAGDPGYLDRV</sequence>
<proteinExistence type="predicted"/>
<organism evidence="2 3">
    <name type="scientific">Acetobacter oeni</name>
    <dbReference type="NCBI Taxonomy" id="304077"/>
    <lineage>
        <taxon>Bacteria</taxon>
        <taxon>Pseudomonadati</taxon>
        <taxon>Pseudomonadota</taxon>
        <taxon>Alphaproteobacteria</taxon>
        <taxon>Acetobacterales</taxon>
        <taxon>Acetobacteraceae</taxon>
        <taxon>Acetobacter</taxon>
    </lineage>
</organism>
<reference evidence="2 3" key="1">
    <citation type="submission" date="2019-07" db="EMBL/GenBank/DDBJ databases">
        <title>Whole genome shotgun sequence of Acetobacter oeni NBRC 105207.</title>
        <authorList>
            <person name="Hosoyama A."/>
            <person name="Uohara A."/>
            <person name="Ohji S."/>
            <person name="Ichikawa N."/>
        </authorList>
    </citation>
    <scope>NUCLEOTIDE SEQUENCE [LARGE SCALE GENOMIC DNA]</scope>
    <source>
        <strain evidence="2 3">NBRC 105207</strain>
    </source>
</reference>
<dbReference type="EMBL" id="BJYG01000047">
    <property type="protein sequence ID" value="GEN64612.1"/>
    <property type="molecule type" value="Genomic_DNA"/>
</dbReference>
<dbReference type="Pfam" id="PF09037">
    <property type="entry name" value="Sulphotransf"/>
    <property type="match status" value="1"/>
</dbReference>
<dbReference type="AlphaFoldDB" id="A0A511XNT0"/>
<dbReference type="InterPro" id="IPR027417">
    <property type="entry name" value="P-loop_NTPase"/>
</dbReference>
<evidence type="ECO:0000313" key="2">
    <source>
        <dbReference type="EMBL" id="GEN64612.1"/>
    </source>
</evidence>
<dbReference type="GO" id="GO:0016740">
    <property type="term" value="F:transferase activity"/>
    <property type="evidence" value="ECO:0007669"/>
    <property type="project" value="InterPro"/>
</dbReference>
<dbReference type="SUPFAM" id="SSF52540">
    <property type="entry name" value="P-loop containing nucleoside triphosphate hydrolases"/>
    <property type="match status" value="1"/>
</dbReference>
<comment type="caution">
    <text evidence="2">The sequence shown here is derived from an EMBL/GenBank/DDBJ whole genome shotgun (WGS) entry which is preliminary data.</text>
</comment>
<dbReference type="RefSeq" id="WP_173571865.1">
    <property type="nucleotide sequence ID" value="NZ_BJYG01000047.1"/>
</dbReference>
<dbReference type="Gene3D" id="3.40.50.300">
    <property type="entry name" value="P-loop containing nucleotide triphosphate hydrolases"/>
    <property type="match status" value="1"/>
</dbReference>
<protein>
    <recommendedName>
        <fullName evidence="1">Sulphotransferase Stf0 domain-containing protein</fullName>
    </recommendedName>
</protein>
<evidence type="ECO:0000259" key="1">
    <source>
        <dbReference type="Pfam" id="PF09037"/>
    </source>
</evidence>
<dbReference type="InterPro" id="IPR015124">
    <property type="entry name" value="Stf0"/>
</dbReference>
<name>A0A511XNT0_9PROT</name>
<dbReference type="InterPro" id="IPR024628">
    <property type="entry name" value="Sulfotransferase_Stf0_dom"/>
</dbReference>